<dbReference type="NCBIfam" id="NF033218">
    <property type="entry name" value="anchor_AmaP"/>
    <property type="match status" value="1"/>
</dbReference>
<dbReference type="AlphaFoldDB" id="A0A1I6TVX8"/>
<protein>
    <submittedName>
        <fullName evidence="2">Uncharacterized conserved protein YloU, alkaline shock protein (Asp23) family</fullName>
    </submittedName>
</protein>
<evidence type="ECO:0000313" key="3">
    <source>
        <dbReference type="Proteomes" id="UP000198660"/>
    </source>
</evidence>
<keyword evidence="3" id="KW-1185">Reference proteome</keyword>
<proteinExistence type="predicted"/>
<keyword evidence="1" id="KW-0812">Transmembrane</keyword>
<dbReference type="EMBL" id="FPAA01000011">
    <property type="protein sequence ID" value="SFS93147.1"/>
    <property type="molecule type" value="Genomic_DNA"/>
</dbReference>
<dbReference type="Proteomes" id="UP000198660">
    <property type="component" value="Unassembled WGS sequence"/>
</dbReference>
<feature type="transmembrane region" description="Helical" evidence="1">
    <location>
        <begin position="12"/>
        <end position="32"/>
    </location>
</feature>
<evidence type="ECO:0000256" key="1">
    <source>
        <dbReference type="SAM" id="Phobius"/>
    </source>
</evidence>
<keyword evidence="1" id="KW-0472">Membrane</keyword>
<gene>
    <name evidence="2" type="ORF">SAMN05444972_111107</name>
</gene>
<name>A0A1I6TVX8_9BACL</name>
<sequence>MNRPRHRLLLTFYNFILLLLSVLGIVVSLNRYPEAEQVVSEWIGEFYREPSLRWPLLILSTLVLILTLRHIWGVVYRQPDSHGVDRLTELGHIQISLQTLEALATKAAQQVSGIRQLTARVRQDSHTSSVGIGLKLTVDGETPIQALSEQLQSTVKKNVEEISGVGVHQISVYIADIVQPERTPIRVD</sequence>
<reference evidence="3" key="1">
    <citation type="submission" date="2016-10" db="EMBL/GenBank/DDBJ databases">
        <authorList>
            <person name="Varghese N."/>
            <person name="Submissions S."/>
        </authorList>
    </citation>
    <scope>NUCLEOTIDE SEQUENCE [LARGE SCALE GENOMIC DNA]</scope>
    <source>
        <strain evidence="3">DSM 45789</strain>
    </source>
</reference>
<dbReference type="RefSeq" id="WP_091838457.1">
    <property type="nucleotide sequence ID" value="NZ_FPAA01000011.1"/>
</dbReference>
<evidence type="ECO:0000313" key="2">
    <source>
        <dbReference type="EMBL" id="SFS93147.1"/>
    </source>
</evidence>
<accession>A0A1I6TVX8</accession>
<organism evidence="2 3">
    <name type="scientific">Marininema halotolerans</name>
    <dbReference type="NCBI Taxonomy" id="1155944"/>
    <lineage>
        <taxon>Bacteria</taxon>
        <taxon>Bacillati</taxon>
        <taxon>Bacillota</taxon>
        <taxon>Bacilli</taxon>
        <taxon>Bacillales</taxon>
        <taxon>Thermoactinomycetaceae</taxon>
        <taxon>Marininema</taxon>
    </lineage>
</organism>
<keyword evidence="1" id="KW-1133">Transmembrane helix</keyword>
<feature type="transmembrane region" description="Helical" evidence="1">
    <location>
        <begin position="52"/>
        <end position="72"/>
    </location>
</feature>